<organism evidence="1 2">
    <name type="scientific">Irpex rosettiformis</name>
    <dbReference type="NCBI Taxonomy" id="378272"/>
    <lineage>
        <taxon>Eukaryota</taxon>
        <taxon>Fungi</taxon>
        <taxon>Dikarya</taxon>
        <taxon>Basidiomycota</taxon>
        <taxon>Agaricomycotina</taxon>
        <taxon>Agaricomycetes</taxon>
        <taxon>Polyporales</taxon>
        <taxon>Irpicaceae</taxon>
        <taxon>Irpex</taxon>
    </lineage>
</organism>
<name>A0ACB8UEQ9_9APHY</name>
<evidence type="ECO:0000313" key="1">
    <source>
        <dbReference type="EMBL" id="KAI0092751.1"/>
    </source>
</evidence>
<proteinExistence type="predicted"/>
<accession>A0ACB8UEQ9</accession>
<protein>
    <submittedName>
        <fullName evidence="1">Yip1-domain-containing protein</fullName>
    </submittedName>
</protein>
<dbReference type="EMBL" id="MU274903">
    <property type="protein sequence ID" value="KAI0092751.1"/>
    <property type="molecule type" value="Genomic_DNA"/>
</dbReference>
<dbReference type="Proteomes" id="UP001055072">
    <property type="component" value="Unassembled WGS sequence"/>
</dbReference>
<evidence type="ECO:0000313" key="2">
    <source>
        <dbReference type="Proteomes" id="UP001055072"/>
    </source>
</evidence>
<gene>
    <name evidence="1" type="ORF">BDY19DRAFT_983337</name>
</gene>
<comment type="caution">
    <text evidence="1">The sequence shown here is derived from an EMBL/GenBank/DDBJ whole genome shotgun (WGS) entry which is preliminary data.</text>
</comment>
<keyword evidence="2" id="KW-1185">Reference proteome</keyword>
<reference evidence="1" key="1">
    <citation type="journal article" date="2021" name="Environ. Microbiol.">
        <title>Gene family expansions and transcriptome signatures uncover fungal adaptations to wood decay.</title>
        <authorList>
            <person name="Hage H."/>
            <person name="Miyauchi S."/>
            <person name="Viragh M."/>
            <person name="Drula E."/>
            <person name="Min B."/>
            <person name="Chaduli D."/>
            <person name="Navarro D."/>
            <person name="Favel A."/>
            <person name="Norest M."/>
            <person name="Lesage-Meessen L."/>
            <person name="Balint B."/>
            <person name="Merenyi Z."/>
            <person name="de Eugenio L."/>
            <person name="Morin E."/>
            <person name="Martinez A.T."/>
            <person name="Baldrian P."/>
            <person name="Stursova M."/>
            <person name="Martinez M.J."/>
            <person name="Novotny C."/>
            <person name="Magnuson J.K."/>
            <person name="Spatafora J.W."/>
            <person name="Maurice S."/>
            <person name="Pangilinan J."/>
            <person name="Andreopoulos W."/>
            <person name="LaButti K."/>
            <person name="Hundley H."/>
            <person name="Na H."/>
            <person name="Kuo A."/>
            <person name="Barry K."/>
            <person name="Lipzen A."/>
            <person name="Henrissat B."/>
            <person name="Riley R."/>
            <person name="Ahrendt S."/>
            <person name="Nagy L.G."/>
            <person name="Grigoriev I.V."/>
            <person name="Martin F."/>
            <person name="Rosso M.N."/>
        </authorList>
    </citation>
    <scope>NUCLEOTIDE SEQUENCE</scope>
    <source>
        <strain evidence="1">CBS 384.51</strain>
    </source>
</reference>
<sequence>MAYVSIEADERLEEGPEGLQFQSFLDSDNRSSEPGVGNVGSRGYIPDRPGKTSFWQVEHYQPYFDIDTLTVLRRCYSTLIPSKSSYLATHLTPADLYGPFWTLTTLIFSLFVFSSLASSISVYLSDPDAASPTDPLEYNFGLLSIAVGLVYSYGLAVPILLWLGLRYLGVGEWSVVETVALWGYGQFVWIPVSLLCVIPFSAARWTFVGIGFALSGFFLVFNIYPVLATADQKAVRLIAILLVLLHAAIALCFKVLFFSYYPTKGDKSG</sequence>